<organism evidence="12 13">
    <name type="scientific">Micromonas commoda (strain RCC299 / NOUM17 / CCMP2709)</name>
    <name type="common">Picoplanktonic green alga</name>
    <dbReference type="NCBI Taxonomy" id="296587"/>
    <lineage>
        <taxon>Eukaryota</taxon>
        <taxon>Viridiplantae</taxon>
        <taxon>Chlorophyta</taxon>
        <taxon>Mamiellophyceae</taxon>
        <taxon>Mamiellales</taxon>
        <taxon>Mamiellaceae</taxon>
        <taxon>Micromonas</taxon>
    </lineage>
</organism>
<dbReference type="InterPro" id="IPR015655">
    <property type="entry name" value="PP2C"/>
</dbReference>
<dbReference type="SMART" id="SM00332">
    <property type="entry name" value="PP2Cc"/>
    <property type="match status" value="1"/>
</dbReference>
<feature type="region of interest" description="Disordered" evidence="10">
    <location>
        <begin position="216"/>
        <end position="243"/>
    </location>
</feature>
<dbReference type="InParanoid" id="C1FDI7"/>
<gene>
    <name evidence="12" type="ORF">MICPUN_92877</name>
</gene>
<evidence type="ECO:0000256" key="5">
    <source>
        <dbReference type="ARBA" id="ARBA00022801"/>
    </source>
</evidence>
<dbReference type="Pfam" id="PF00481">
    <property type="entry name" value="PP2C"/>
    <property type="match status" value="1"/>
</dbReference>
<dbReference type="EC" id="3.1.3.16" evidence="3"/>
<evidence type="ECO:0000256" key="3">
    <source>
        <dbReference type="ARBA" id="ARBA00013081"/>
    </source>
</evidence>
<evidence type="ECO:0000256" key="7">
    <source>
        <dbReference type="ARBA" id="ARBA00022912"/>
    </source>
</evidence>
<keyword evidence="8" id="KW-0464">Manganese</keyword>
<dbReference type="PROSITE" id="PS01032">
    <property type="entry name" value="PPM_1"/>
    <property type="match status" value="1"/>
</dbReference>
<dbReference type="OrthoDB" id="10264738at2759"/>
<keyword evidence="13" id="KW-1185">Reference proteome</keyword>
<dbReference type="PANTHER" id="PTHR47992">
    <property type="entry name" value="PROTEIN PHOSPHATASE"/>
    <property type="match status" value="1"/>
</dbReference>
<dbReference type="InterPro" id="IPR036457">
    <property type="entry name" value="PPM-type-like_dom_sf"/>
</dbReference>
<dbReference type="KEGG" id="mis:MICPUN_92877"/>
<dbReference type="CDD" id="cd00143">
    <property type="entry name" value="PP2Cc"/>
    <property type="match status" value="1"/>
</dbReference>
<evidence type="ECO:0000256" key="1">
    <source>
        <dbReference type="ARBA" id="ARBA00001936"/>
    </source>
</evidence>
<keyword evidence="5 9" id="KW-0378">Hydrolase</keyword>
<dbReference type="OMA" id="YSNAHAM"/>
<dbReference type="GO" id="GO:0004722">
    <property type="term" value="F:protein serine/threonine phosphatase activity"/>
    <property type="evidence" value="ECO:0007669"/>
    <property type="project" value="UniProtKB-EC"/>
</dbReference>
<evidence type="ECO:0000256" key="10">
    <source>
        <dbReference type="SAM" id="MobiDB-lite"/>
    </source>
</evidence>
<feature type="compositionally biased region" description="Basic and acidic residues" evidence="10">
    <location>
        <begin position="308"/>
        <end position="328"/>
    </location>
</feature>
<dbReference type="PROSITE" id="PS51746">
    <property type="entry name" value="PPM_2"/>
    <property type="match status" value="1"/>
</dbReference>
<evidence type="ECO:0000313" key="13">
    <source>
        <dbReference type="Proteomes" id="UP000002009"/>
    </source>
</evidence>
<keyword evidence="6" id="KW-0460">Magnesium</keyword>
<name>C1FDI7_MICCC</name>
<dbReference type="EMBL" id="CP001574">
    <property type="protein sequence ID" value="ACO68796.1"/>
    <property type="molecule type" value="Genomic_DNA"/>
</dbReference>
<proteinExistence type="inferred from homology"/>
<dbReference type="STRING" id="296587.C1FDI7"/>
<comment type="cofactor">
    <cofactor evidence="1">
        <name>Mn(2+)</name>
        <dbReference type="ChEBI" id="CHEBI:29035"/>
    </cofactor>
</comment>
<evidence type="ECO:0000256" key="2">
    <source>
        <dbReference type="ARBA" id="ARBA00001946"/>
    </source>
</evidence>
<reference evidence="12 13" key="1">
    <citation type="journal article" date="2009" name="Science">
        <title>Green evolution and dynamic adaptations revealed by genomes of the marine picoeukaryotes Micromonas.</title>
        <authorList>
            <person name="Worden A.Z."/>
            <person name="Lee J.H."/>
            <person name="Mock T."/>
            <person name="Rouze P."/>
            <person name="Simmons M.P."/>
            <person name="Aerts A.L."/>
            <person name="Allen A.E."/>
            <person name="Cuvelier M.L."/>
            <person name="Derelle E."/>
            <person name="Everett M.V."/>
            <person name="Foulon E."/>
            <person name="Grimwood J."/>
            <person name="Gundlach H."/>
            <person name="Henrissat B."/>
            <person name="Napoli C."/>
            <person name="McDonald S.M."/>
            <person name="Parker M.S."/>
            <person name="Rombauts S."/>
            <person name="Salamov A."/>
            <person name="Von Dassow P."/>
            <person name="Badger J.H."/>
            <person name="Coutinho P.M."/>
            <person name="Demir E."/>
            <person name="Dubchak I."/>
            <person name="Gentemann C."/>
            <person name="Eikrem W."/>
            <person name="Gready J.E."/>
            <person name="John U."/>
            <person name="Lanier W."/>
            <person name="Lindquist E.A."/>
            <person name="Lucas S."/>
            <person name="Mayer K.F."/>
            <person name="Moreau H."/>
            <person name="Not F."/>
            <person name="Otillar R."/>
            <person name="Panaud O."/>
            <person name="Pangilinan J."/>
            <person name="Paulsen I."/>
            <person name="Piegu B."/>
            <person name="Poliakov A."/>
            <person name="Robbens S."/>
            <person name="Schmutz J."/>
            <person name="Toulza E."/>
            <person name="Wyss T."/>
            <person name="Zelensky A."/>
            <person name="Zhou K."/>
            <person name="Armbrust E.V."/>
            <person name="Bhattacharya D."/>
            <person name="Goodenough U.W."/>
            <person name="Van de Peer Y."/>
            <person name="Grigoriev I.V."/>
        </authorList>
    </citation>
    <scope>NUCLEOTIDE SEQUENCE [LARGE SCALE GENOMIC DNA]</scope>
    <source>
        <strain evidence="13">RCC299 / NOUM17</strain>
    </source>
</reference>
<dbReference type="InterPro" id="IPR001932">
    <property type="entry name" value="PPM-type_phosphatase-like_dom"/>
</dbReference>
<dbReference type="SUPFAM" id="SSF81606">
    <property type="entry name" value="PP2C-like"/>
    <property type="match status" value="1"/>
</dbReference>
<dbReference type="AlphaFoldDB" id="C1FDI7"/>
<dbReference type="Proteomes" id="UP000002009">
    <property type="component" value="Chromosome 1"/>
</dbReference>
<evidence type="ECO:0000313" key="12">
    <source>
        <dbReference type="EMBL" id="ACO68796.1"/>
    </source>
</evidence>
<evidence type="ECO:0000256" key="9">
    <source>
        <dbReference type="RuleBase" id="RU003465"/>
    </source>
</evidence>
<dbReference type="GeneID" id="8250073"/>
<dbReference type="eggNOG" id="KOG0698">
    <property type="taxonomic scope" value="Eukaryota"/>
</dbReference>
<sequence>MEDRWNVALHSQGHAAIFAVYDGHGGSQVSTYLMENLSQTILQDPTLLSDPVGALKRSFATCDHAATEENPKRNPLSSSPGPGSTAVVLLILPPRLLVANVGDSRATFVNRDGEIVFETVDQRPTCPTEISRLRDLGGKIRCVNGVTRVSGILAVSRAFGNAGLKQFIKAEPEVTDIDLDKIDTCIVCSDGVTDVVDSPEAVDFLLRSSQRSSAYSNAHAMDPVDQNGRKQEHSWHGKRRSGHFLDGEPDKFSAISLLGPNNGRGAAKRLTTLAKTRHSTDNITALLLSVSKRTSAACGYNLRSRQKSPSDMDSNKDIKRSRTDACKT</sequence>
<evidence type="ECO:0000256" key="8">
    <source>
        <dbReference type="ARBA" id="ARBA00023211"/>
    </source>
</evidence>
<keyword evidence="7 9" id="KW-0904">Protein phosphatase</keyword>
<keyword evidence="4" id="KW-0479">Metal-binding</keyword>
<protein>
    <recommendedName>
        <fullName evidence="3">protein-serine/threonine phosphatase</fullName>
        <ecNumber evidence="3">3.1.3.16</ecNumber>
    </recommendedName>
</protein>
<evidence type="ECO:0000256" key="4">
    <source>
        <dbReference type="ARBA" id="ARBA00022723"/>
    </source>
</evidence>
<dbReference type="RefSeq" id="XP_002507538.1">
    <property type="nucleotide sequence ID" value="XM_002507492.1"/>
</dbReference>
<dbReference type="GO" id="GO:0046872">
    <property type="term" value="F:metal ion binding"/>
    <property type="evidence" value="ECO:0007669"/>
    <property type="project" value="UniProtKB-KW"/>
</dbReference>
<comment type="similarity">
    <text evidence="9">Belongs to the PP2C family.</text>
</comment>
<dbReference type="InterPro" id="IPR000222">
    <property type="entry name" value="PP2C_BS"/>
</dbReference>
<comment type="cofactor">
    <cofactor evidence="2">
        <name>Mg(2+)</name>
        <dbReference type="ChEBI" id="CHEBI:18420"/>
    </cofactor>
</comment>
<feature type="domain" description="PPM-type phosphatase" evidence="11">
    <location>
        <begin position="1"/>
        <end position="290"/>
    </location>
</feature>
<feature type="region of interest" description="Disordered" evidence="10">
    <location>
        <begin position="303"/>
        <end position="328"/>
    </location>
</feature>
<evidence type="ECO:0000259" key="11">
    <source>
        <dbReference type="PROSITE" id="PS51746"/>
    </source>
</evidence>
<dbReference type="Gene3D" id="3.60.40.10">
    <property type="entry name" value="PPM-type phosphatase domain"/>
    <property type="match status" value="1"/>
</dbReference>
<accession>C1FDI7</accession>
<evidence type="ECO:0000256" key="6">
    <source>
        <dbReference type="ARBA" id="ARBA00022842"/>
    </source>
</evidence>